<dbReference type="Gene3D" id="3.40.50.620">
    <property type="entry name" value="HUPs"/>
    <property type="match status" value="1"/>
</dbReference>
<dbReference type="EMBL" id="SSUX01000008">
    <property type="protein sequence ID" value="THJ44953.1"/>
    <property type="molecule type" value="Genomic_DNA"/>
</dbReference>
<accession>A0A4S5CK20</accession>
<dbReference type="AlphaFoldDB" id="A0A4S5CK20"/>
<evidence type="ECO:0008006" key="3">
    <source>
        <dbReference type="Google" id="ProtNLM"/>
    </source>
</evidence>
<dbReference type="Proteomes" id="UP000309618">
    <property type="component" value="Unassembled WGS sequence"/>
</dbReference>
<dbReference type="RefSeq" id="WP_136501775.1">
    <property type="nucleotide sequence ID" value="NZ_SSUX01000008.1"/>
</dbReference>
<proteinExistence type="predicted"/>
<sequence length="876" mass="98448">MFIPLSCINGFAAQLAQLREDQAHDPLTTINIHPMKAMAFSAAEDRFCQLVERVKPVVLSHPCRIAVSFGKDSLLTLAIFVEAYRQLLSAGETPTAPLLITRADTGIESPVMTMFARRQIALLTHYLSQLQIPHEIHEATPPDRYSWAVMYLSGLKLITVGASKYADCSAILKVDPLQKVESRLAKRFATTPIVTVTGVRLSESTDRAESIKKHGLDKAVLVENTEQGRRSYDFAPIVDLETDEVWMILRCMGESARREYGHCLPFWDTSTWYLQKLYGDQADNCPITASGAMSGGRSGGCSSSLRSGCALCTVVNNDKQAESLADLPQYPQLGNLLSIRNWMSHNFFNLEYRRFIGRKPDEHGYVALHPNTMNELWMTSMLRWCLQCDRDEMLRADKFKEALRSGAWIEDAGIQAILNDPDPRLTNCQKAEWLENYVVDMQQPTFQIVTPSQLLLIDAFWSRDGYQIAPFTAVKIYHQVYHLGETVPYPQVSGARFVNTLPASRYIHIGQDPELRQLADLERSRIFASYLTDMESLAFSPQGCGAQRKMRMFETLPIRYGEKAGATFKAWFGEWDEVPVINSVEEGDECGYNIDDEAASFILNEAITDYVRIHDDFIAGELGLKYRANVTLRRLLSEGVLRLSANAQRHTARLMARADLYQRHGLTFMADCKDPSVLHRTLSEGDYCRAVAICQQDKSVALPVIPPDIRQQLTDLASAIAQIRSLFAALSLQRALGLVTLSQMGRQFTFDGISYAALVDHQGIQLSTLRQLSKSPSQLLTLLPPIATLRTDTIPQAVEAHLQQGCDQLADEFSKVQKNVWQQIADAIKAQTAGMQETTLFFVNNRMGFVQTPRAAWLYANRQHALLEEHQLYRAA</sequence>
<evidence type="ECO:0000313" key="1">
    <source>
        <dbReference type="EMBL" id="THJ44953.1"/>
    </source>
</evidence>
<dbReference type="InterPro" id="IPR014729">
    <property type="entry name" value="Rossmann-like_a/b/a_fold"/>
</dbReference>
<gene>
    <name evidence="1" type="ORF">E8Q35_12245</name>
</gene>
<evidence type="ECO:0000313" key="2">
    <source>
        <dbReference type="Proteomes" id="UP000309618"/>
    </source>
</evidence>
<name>A0A4S5CK20_AERVE</name>
<organism evidence="1 2">
    <name type="scientific">Aeromonas veronii</name>
    <dbReference type="NCBI Taxonomy" id="654"/>
    <lineage>
        <taxon>Bacteria</taxon>
        <taxon>Pseudomonadati</taxon>
        <taxon>Pseudomonadota</taxon>
        <taxon>Gammaproteobacteria</taxon>
        <taxon>Aeromonadales</taxon>
        <taxon>Aeromonadaceae</taxon>
        <taxon>Aeromonas</taxon>
    </lineage>
</organism>
<protein>
    <recommendedName>
        <fullName evidence="3">Phosphoadenosine phosphosulphate reductase domain-containing protein</fullName>
    </recommendedName>
</protein>
<dbReference type="SUPFAM" id="SSF52402">
    <property type="entry name" value="Adenine nucleotide alpha hydrolases-like"/>
    <property type="match status" value="1"/>
</dbReference>
<comment type="caution">
    <text evidence="1">The sequence shown here is derived from an EMBL/GenBank/DDBJ whole genome shotgun (WGS) entry which is preliminary data.</text>
</comment>
<reference evidence="1 2" key="1">
    <citation type="submission" date="2019-04" db="EMBL/GenBank/DDBJ databases">
        <title>Comparative genomics of Aeromonas veronii strains pathogenic to fish.</title>
        <authorList>
            <person name="Cascarano M.C."/>
            <person name="Smyrli M."/>
            <person name="Katharios P."/>
        </authorList>
    </citation>
    <scope>NUCLEOTIDE SEQUENCE [LARGE SCALE GENOMIC DNA]</scope>
    <source>
        <strain evidence="1 2">XU1</strain>
    </source>
</reference>